<accession>A0A0L0QVT3</accession>
<dbReference type="PATRIC" id="fig|1473.5.peg.3190"/>
<dbReference type="EMBL" id="LGTO01000002">
    <property type="protein sequence ID" value="KNE22323.1"/>
    <property type="molecule type" value="Genomic_DNA"/>
</dbReference>
<organism evidence="2 3">
    <name type="scientific">Virgibacillus pantothenticus</name>
    <dbReference type="NCBI Taxonomy" id="1473"/>
    <lineage>
        <taxon>Bacteria</taxon>
        <taxon>Bacillati</taxon>
        <taxon>Bacillota</taxon>
        <taxon>Bacilli</taxon>
        <taxon>Bacillales</taxon>
        <taxon>Bacillaceae</taxon>
        <taxon>Virgibacillus</taxon>
    </lineage>
</organism>
<protein>
    <submittedName>
        <fullName evidence="2">Transcriptional regulator</fullName>
    </submittedName>
</protein>
<gene>
    <name evidence="2" type="ORF">AFK71_01460</name>
</gene>
<dbReference type="OrthoDB" id="9801453at2"/>
<dbReference type="AlphaFoldDB" id="A0A0L0QVT3"/>
<evidence type="ECO:0000313" key="2">
    <source>
        <dbReference type="EMBL" id="KNE22323.1"/>
    </source>
</evidence>
<dbReference type="Proteomes" id="UP000036780">
    <property type="component" value="Unassembled WGS sequence"/>
</dbReference>
<reference evidence="3" key="1">
    <citation type="submission" date="2015-07" db="EMBL/GenBank/DDBJ databases">
        <title>Fjat-10053 dsm26.</title>
        <authorList>
            <person name="Liu B."/>
            <person name="Wang J."/>
            <person name="Zhu Y."/>
            <person name="Liu G."/>
            <person name="Chen Q."/>
            <person name="Chen Z."/>
            <person name="Lan J."/>
            <person name="Che J."/>
            <person name="Ge C."/>
            <person name="Shi H."/>
            <person name="Pan Z."/>
            <person name="Liu X."/>
        </authorList>
    </citation>
    <scope>NUCLEOTIDE SEQUENCE [LARGE SCALE GENOMIC DNA]</scope>
    <source>
        <strain evidence="3">DSM 26</strain>
    </source>
</reference>
<proteinExistence type="predicted"/>
<keyword evidence="3" id="KW-1185">Reference proteome</keyword>
<dbReference type="GeneID" id="66869195"/>
<name>A0A0L0QVT3_VIRPA</name>
<evidence type="ECO:0000313" key="3">
    <source>
        <dbReference type="Proteomes" id="UP000036780"/>
    </source>
</evidence>
<comment type="caution">
    <text evidence="2">The sequence shown here is derived from an EMBL/GenBank/DDBJ whole genome shotgun (WGS) entry which is preliminary data.</text>
</comment>
<sequence length="84" mass="9513">MTGMIDANTKDNECGLLPYPIILAANKGDPEAMNYVILHYGSYIASLSMRKLYDERGNTYWGIDVDTHDRLRSKLMQGILAFKI</sequence>
<dbReference type="RefSeq" id="WP_050349793.1">
    <property type="nucleotide sequence ID" value="NZ_CP073011.1"/>
</dbReference>
<feature type="domain" description="Helix-turn-helix conjugative transposon-like" evidence="1">
    <location>
        <begin position="19"/>
        <end position="83"/>
    </location>
</feature>
<dbReference type="InterPro" id="IPR024760">
    <property type="entry name" value="HTH_dom_conjug_TS-like"/>
</dbReference>
<dbReference type="Pfam" id="PF12645">
    <property type="entry name" value="HTH_16"/>
    <property type="match status" value="1"/>
</dbReference>
<evidence type="ECO:0000259" key="1">
    <source>
        <dbReference type="Pfam" id="PF12645"/>
    </source>
</evidence>